<gene>
    <name evidence="1" type="ORF">Anapl_10431</name>
</gene>
<reference evidence="2" key="1">
    <citation type="journal article" date="2013" name="Nat. Genet.">
        <title>The duck genome and transcriptome provide insight into an avian influenza virus reservoir species.</title>
        <authorList>
            <person name="Huang Y."/>
            <person name="Li Y."/>
            <person name="Burt D.W."/>
            <person name="Chen H."/>
            <person name="Zhang Y."/>
            <person name="Qian W."/>
            <person name="Kim H."/>
            <person name="Gan S."/>
            <person name="Zhao Y."/>
            <person name="Li J."/>
            <person name="Yi K."/>
            <person name="Feng H."/>
            <person name="Zhu P."/>
            <person name="Li B."/>
            <person name="Liu Q."/>
            <person name="Fairley S."/>
            <person name="Magor K.E."/>
            <person name="Du Z."/>
            <person name="Hu X."/>
            <person name="Goodman L."/>
            <person name="Tafer H."/>
            <person name="Vignal A."/>
            <person name="Lee T."/>
            <person name="Kim K.W."/>
            <person name="Sheng Z."/>
            <person name="An Y."/>
            <person name="Searle S."/>
            <person name="Herrero J."/>
            <person name="Groenen M.A."/>
            <person name="Crooijmans R.P."/>
            <person name="Faraut T."/>
            <person name="Cai Q."/>
            <person name="Webster R.G."/>
            <person name="Aldridge J.R."/>
            <person name="Warren W.C."/>
            <person name="Bartschat S."/>
            <person name="Kehr S."/>
            <person name="Marz M."/>
            <person name="Stadler P.F."/>
            <person name="Smith J."/>
            <person name="Kraus R.H."/>
            <person name="Zhao Y."/>
            <person name="Ren L."/>
            <person name="Fei J."/>
            <person name="Morisson M."/>
            <person name="Kaiser P."/>
            <person name="Griffin D.K."/>
            <person name="Rao M."/>
            <person name="Pitel F."/>
            <person name="Wang J."/>
            <person name="Li N."/>
        </authorList>
    </citation>
    <scope>NUCLEOTIDE SEQUENCE [LARGE SCALE GENOMIC DNA]</scope>
</reference>
<accession>R0L7I6</accession>
<evidence type="ECO:0000313" key="1">
    <source>
        <dbReference type="EMBL" id="EOB01589.1"/>
    </source>
</evidence>
<protein>
    <submittedName>
        <fullName evidence="1">Uncharacterized protein</fullName>
    </submittedName>
</protein>
<dbReference type="Proteomes" id="UP000296049">
    <property type="component" value="Unassembled WGS sequence"/>
</dbReference>
<sequence length="203" mass="22450">MLKLQHPVAFPSFWVDALVHALATYSTRCSLKYSLVAKDPIGDETVNKSLLIDSHCEASSFCATFSLNSLLIKIIQAQAMLIQVKRTGIDVNGIIPAFSSCEFGLKYYTLSKVGNVGSIALLLHVSFALMSLGKVPYVPCFGPAFLVAAEHFLPDWMMTCHLTIARKSLVGLIHMKEKMAYIAQLTESRISQETSYEKLMNLI</sequence>
<dbReference type="EMBL" id="KB743072">
    <property type="protein sequence ID" value="EOB01589.1"/>
    <property type="molecule type" value="Genomic_DNA"/>
</dbReference>
<evidence type="ECO:0000313" key="2">
    <source>
        <dbReference type="Proteomes" id="UP000296049"/>
    </source>
</evidence>
<dbReference type="AlphaFoldDB" id="R0L7I6"/>
<proteinExistence type="predicted"/>
<organism evidence="1 2">
    <name type="scientific">Anas platyrhynchos</name>
    <name type="common">Mallard</name>
    <name type="synonym">Anas boschas</name>
    <dbReference type="NCBI Taxonomy" id="8839"/>
    <lineage>
        <taxon>Eukaryota</taxon>
        <taxon>Metazoa</taxon>
        <taxon>Chordata</taxon>
        <taxon>Craniata</taxon>
        <taxon>Vertebrata</taxon>
        <taxon>Euteleostomi</taxon>
        <taxon>Archelosauria</taxon>
        <taxon>Archosauria</taxon>
        <taxon>Dinosauria</taxon>
        <taxon>Saurischia</taxon>
        <taxon>Theropoda</taxon>
        <taxon>Coelurosauria</taxon>
        <taxon>Aves</taxon>
        <taxon>Neognathae</taxon>
        <taxon>Galloanserae</taxon>
        <taxon>Anseriformes</taxon>
        <taxon>Anatidae</taxon>
        <taxon>Anatinae</taxon>
        <taxon>Anas</taxon>
    </lineage>
</organism>
<name>R0L7I6_ANAPL</name>
<keyword evidence="2" id="KW-1185">Reference proteome</keyword>